<dbReference type="Pfam" id="PF13616">
    <property type="entry name" value="Rotamase_3"/>
    <property type="match status" value="1"/>
</dbReference>
<organism evidence="1">
    <name type="scientific">hydrothermal vent metagenome</name>
    <dbReference type="NCBI Taxonomy" id="652676"/>
    <lineage>
        <taxon>unclassified sequences</taxon>
        <taxon>metagenomes</taxon>
        <taxon>ecological metagenomes</taxon>
    </lineage>
</organism>
<accession>A0A3B0YCV5</accession>
<dbReference type="AlphaFoldDB" id="A0A3B0YCV5"/>
<dbReference type="EMBL" id="UOFL01000161">
    <property type="protein sequence ID" value="VAW78675.1"/>
    <property type="molecule type" value="Genomic_DNA"/>
</dbReference>
<proteinExistence type="predicted"/>
<evidence type="ECO:0000313" key="1">
    <source>
        <dbReference type="EMBL" id="VAW78675.1"/>
    </source>
</evidence>
<sequence>MQLWSNYTLDIEGKKNPGASDLLKVGLWYDLKKAKCKAIIQEVKEAVSQFIPLAKEYSVDKKTQKSGGKYWTNTYLVKSDMTCDIPNQA</sequence>
<reference evidence="1" key="1">
    <citation type="submission" date="2018-06" db="EMBL/GenBank/DDBJ databases">
        <authorList>
            <person name="Zhirakovskaya E."/>
        </authorList>
    </citation>
    <scope>NUCLEOTIDE SEQUENCE</scope>
</reference>
<gene>
    <name evidence="1" type="ORF">MNBD_GAMMA12-2832</name>
</gene>
<name>A0A3B0YCV5_9ZZZZ</name>
<protein>
    <submittedName>
        <fullName evidence="1">Uncharacterized protein</fullName>
    </submittedName>
</protein>